<evidence type="ECO:0000313" key="8">
    <source>
        <dbReference type="EMBL" id="MTW10605.1"/>
    </source>
</evidence>
<keyword evidence="5 7" id="KW-0472">Membrane</keyword>
<keyword evidence="3 6" id="KW-0812">Transmembrane</keyword>
<reference evidence="8 9" key="1">
    <citation type="submission" date="2019-11" db="EMBL/GenBank/DDBJ databases">
        <title>Type strains purchased from KCTC, JCM and DSMZ.</title>
        <authorList>
            <person name="Lu H."/>
        </authorList>
    </citation>
    <scope>NUCLEOTIDE SEQUENCE [LARGE SCALE GENOMIC DNA]</scope>
    <source>
        <strain evidence="8 9">JCM 31587</strain>
    </source>
</reference>
<protein>
    <submittedName>
        <fullName evidence="8">Aquaporin family protein</fullName>
    </submittedName>
</protein>
<dbReference type="GO" id="GO:0016020">
    <property type="term" value="C:membrane"/>
    <property type="evidence" value="ECO:0007669"/>
    <property type="project" value="UniProtKB-SubCell"/>
</dbReference>
<keyword evidence="9" id="KW-1185">Reference proteome</keyword>
<organism evidence="8 9">
    <name type="scientific">Massilia eburnea</name>
    <dbReference type="NCBI Taxonomy" id="1776165"/>
    <lineage>
        <taxon>Bacteria</taxon>
        <taxon>Pseudomonadati</taxon>
        <taxon>Pseudomonadota</taxon>
        <taxon>Betaproteobacteria</taxon>
        <taxon>Burkholderiales</taxon>
        <taxon>Oxalobacteraceae</taxon>
        <taxon>Telluria group</taxon>
        <taxon>Massilia</taxon>
    </lineage>
</organism>
<comment type="similarity">
    <text evidence="6">Belongs to the MIP/aquaporin (TC 1.A.8) family.</text>
</comment>
<accession>A0A6L6QED4</accession>
<dbReference type="EMBL" id="WNKX01000005">
    <property type="protein sequence ID" value="MTW10605.1"/>
    <property type="molecule type" value="Genomic_DNA"/>
</dbReference>
<name>A0A6L6QED4_9BURK</name>
<dbReference type="Gene3D" id="1.20.1080.10">
    <property type="entry name" value="Glycerol uptake facilitator protein"/>
    <property type="match status" value="1"/>
</dbReference>
<keyword evidence="2 6" id="KW-0813">Transport</keyword>
<dbReference type="InterPro" id="IPR023271">
    <property type="entry name" value="Aquaporin-like"/>
</dbReference>
<feature type="transmembrane region" description="Helical" evidence="7">
    <location>
        <begin position="85"/>
        <end position="103"/>
    </location>
</feature>
<keyword evidence="4 7" id="KW-1133">Transmembrane helix</keyword>
<dbReference type="Pfam" id="PF00230">
    <property type="entry name" value="MIP"/>
    <property type="match status" value="1"/>
</dbReference>
<feature type="transmembrane region" description="Helical" evidence="7">
    <location>
        <begin position="38"/>
        <end position="64"/>
    </location>
</feature>
<gene>
    <name evidence="8" type="ORF">GM658_08300</name>
</gene>
<dbReference type="RefSeq" id="WP_155453550.1">
    <property type="nucleotide sequence ID" value="NZ_WNKX01000005.1"/>
</dbReference>
<evidence type="ECO:0000256" key="7">
    <source>
        <dbReference type="SAM" id="Phobius"/>
    </source>
</evidence>
<evidence type="ECO:0000313" key="9">
    <source>
        <dbReference type="Proteomes" id="UP000472320"/>
    </source>
</evidence>
<dbReference type="InterPro" id="IPR022357">
    <property type="entry name" value="MIP_CS"/>
</dbReference>
<feature type="transmembrane region" description="Helical" evidence="7">
    <location>
        <begin position="154"/>
        <end position="175"/>
    </location>
</feature>
<evidence type="ECO:0000256" key="2">
    <source>
        <dbReference type="ARBA" id="ARBA00022448"/>
    </source>
</evidence>
<evidence type="ECO:0000256" key="3">
    <source>
        <dbReference type="ARBA" id="ARBA00022692"/>
    </source>
</evidence>
<dbReference type="InterPro" id="IPR034294">
    <property type="entry name" value="Aquaporin_transptr"/>
</dbReference>
<dbReference type="OrthoDB" id="9807293at2"/>
<evidence type="ECO:0000256" key="5">
    <source>
        <dbReference type="ARBA" id="ARBA00023136"/>
    </source>
</evidence>
<comment type="caution">
    <text evidence="8">The sequence shown here is derived from an EMBL/GenBank/DDBJ whole genome shotgun (WGS) entry which is preliminary data.</text>
</comment>
<comment type="subcellular location">
    <subcellularLocation>
        <location evidence="1">Membrane</location>
        <topology evidence="1">Multi-pass membrane protein</topology>
    </subcellularLocation>
</comment>
<dbReference type="InterPro" id="IPR000425">
    <property type="entry name" value="MIP"/>
</dbReference>
<dbReference type="PROSITE" id="PS00221">
    <property type="entry name" value="MIP"/>
    <property type="match status" value="1"/>
</dbReference>
<dbReference type="PANTHER" id="PTHR45724">
    <property type="entry name" value="AQUAPORIN NIP2-1"/>
    <property type="match status" value="1"/>
</dbReference>
<proteinExistence type="inferred from homology"/>
<dbReference type="PRINTS" id="PR00783">
    <property type="entry name" value="MINTRINSICP"/>
</dbReference>
<dbReference type="AlphaFoldDB" id="A0A6L6QED4"/>
<dbReference type="PANTHER" id="PTHR45724:SF13">
    <property type="entry name" value="AQUAPORIN NIP1-1-RELATED"/>
    <property type="match status" value="1"/>
</dbReference>
<dbReference type="SUPFAM" id="SSF81338">
    <property type="entry name" value="Aquaporin-like"/>
    <property type="match status" value="1"/>
</dbReference>
<feature type="transmembrane region" description="Helical" evidence="7">
    <location>
        <begin position="123"/>
        <end position="142"/>
    </location>
</feature>
<evidence type="ECO:0000256" key="1">
    <source>
        <dbReference type="ARBA" id="ARBA00004141"/>
    </source>
</evidence>
<evidence type="ECO:0000256" key="6">
    <source>
        <dbReference type="RuleBase" id="RU000477"/>
    </source>
</evidence>
<evidence type="ECO:0000256" key="4">
    <source>
        <dbReference type="ARBA" id="ARBA00022989"/>
    </source>
</evidence>
<dbReference type="GO" id="GO:0015267">
    <property type="term" value="F:channel activity"/>
    <property type="evidence" value="ECO:0007669"/>
    <property type="project" value="InterPro"/>
</dbReference>
<sequence length="240" mass="24601">MTLSRRLTAEALGTAILLAVVVGSGIMAERLSGGNVAVALLANTIATGAGLVALILMFGTISGAHFNPAVTLSEAWQRNVPAAEVLPYIVVQIIGAFAGVAAAHGMFGEPLFFASEHVRSGPAQWWSEFVATFGLIGVIIGCSRSRPSITPFAVAAYITAAYWFTSSTSFANPAVTLARAASNTFAGIRPVDAPGFIVAQLAGMAAATTLFCWLYPAPPADATVGGTVAPGDFADSLEKP</sequence>
<dbReference type="Proteomes" id="UP000472320">
    <property type="component" value="Unassembled WGS sequence"/>
</dbReference>
<feature type="transmembrane region" description="Helical" evidence="7">
    <location>
        <begin position="195"/>
        <end position="215"/>
    </location>
</feature>